<name>A0AAU9MJV1_9ASTR</name>
<comment type="caution">
    <text evidence="1">The sequence shown here is derived from an EMBL/GenBank/DDBJ whole genome shotgun (WGS) entry which is preliminary data.</text>
</comment>
<organism evidence="1 2">
    <name type="scientific">Lactuca virosa</name>
    <dbReference type="NCBI Taxonomy" id="75947"/>
    <lineage>
        <taxon>Eukaryota</taxon>
        <taxon>Viridiplantae</taxon>
        <taxon>Streptophyta</taxon>
        <taxon>Embryophyta</taxon>
        <taxon>Tracheophyta</taxon>
        <taxon>Spermatophyta</taxon>
        <taxon>Magnoliopsida</taxon>
        <taxon>eudicotyledons</taxon>
        <taxon>Gunneridae</taxon>
        <taxon>Pentapetalae</taxon>
        <taxon>asterids</taxon>
        <taxon>campanulids</taxon>
        <taxon>Asterales</taxon>
        <taxon>Asteraceae</taxon>
        <taxon>Cichorioideae</taxon>
        <taxon>Cichorieae</taxon>
        <taxon>Lactucinae</taxon>
        <taxon>Lactuca</taxon>
    </lineage>
</organism>
<protein>
    <submittedName>
        <fullName evidence="1">Uncharacterized protein</fullName>
    </submittedName>
</protein>
<gene>
    <name evidence="1" type="ORF">LVIROSA_LOCUS13164</name>
</gene>
<proteinExistence type="predicted"/>
<reference evidence="1 2" key="1">
    <citation type="submission" date="2022-01" db="EMBL/GenBank/DDBJ databases">
        <authorList>
            <person name="Xiong W."/>
            <person name="Schranz E."/>
        </authorList>
    </citation>
    <scope>NUCLEOTIDE SEQUENCE [LARGE SCALE GENOMIC DNA]</scope>
</reference>
<evidence type="ECO:0000313" key="2">
    <source>
        <dbReference type="Proteomes" id="UP001157418"/>
    </source>
</evidence>
<keyword evidence="2" id="KW-1185">Reference proteome</keyword>
<accession>A0AAU9MJV1</accession>
<dbReference type="AlphaFoldDB" id="A0AAU9MJV1"/>
<evidence type="ECO:0000313" key="1">
    <source>
        <dbReference type="EMBL" id="CAH1426062.1"/>
    </source>
</evidence>
<dbReference type="EMBL" id="CAKMRJ010002223">
    <property type="protein sequence ID" value="CAH1426062.1"/>
    <property type="molecule type" value="Genomic_DNA"/>
</dbReference>
<sequence>MLQLAPKLTLFWHNRWSIQQPIFSKIIIAAAVHQHPSHGKMERVKAFALVHIRLSFLLIYDSSGMAGRMR</sequence>
<dbReference type="Proteomes" id="UP001157418">
    <property type="component" value="Unassembled WGS sequence"/>
</dbReference>